<dbReference type="GO" id="GO:0005886">
    <property type="term" value="C:plasma membrane"/>
    <property type="evidence" value="ECO:0007669"/>
    <property type="project" value="UniProtKB-SubCell"/>
</dbReference>
<evidence type="ECO:0000256" key="4">
    <source>
        <dbReference type="ARBA" id="ARBA00022475"/>
    </source>
</evidence>
<organism evidence="10 11">
    <name type="scientific">Tritrichomonas foetus</name>
    <dbReference type="NCBI Taxonomy" id="1144522"/>
    <lineage>
        <taxon>Eukaryota</taxon>
        <taxon>Metamonada</taxon>
        <taxon>Parabasalia</taxon>
        <taxon>Tritrichomonadida</taxon>
        <taxon>Tritrichomonadidae</taxon>
        <taxon>Tritrichomonas</taxon>
    </lineage>
</organism>
<evidence type="ECO:0000256" key="6">
    <source>
        <dbReference type="ARBA" id="ARBA00022989"/>
    </source>
</evidence>
<dbReference type="EMBL" id="MLAK01000219">
    <property type="protein sequence ID" value="OHT15435.1"/>
    <property type="molecule type" value="Genomic_DNA"/>
</dbReference>
<feature type="transmembrane region" description="Helical" evidence="9">
    <location>
        <begin position="275"/>
        <end position="300"/>
    </location>
</feature>
<keyword evidence="8" id="KW-0175">Coiled coil</keyword>
<sequence length="598" mass="67158">MLIISLKHLQFLKYLKYRLNFRKDIFSIASFTKEKRYYSVIVQKQKTWKSLRNLLYFKNDYLKLSIEKSQKSSPKFMLPGSPDDQNFAPSPLYQQISKFNSEIDLTDDLTVDTHSELFVGDGELKSLLILSSGPFISQVALSLYGVVDTMWIARTIGDQGIAAVGAVVVVEYVASALATYLSTCVSIQVSYLFGKGNKSSCSQMYVDFVRVAMFLGILVPKLILPFAKKLIQWLGADEDLVDMAFYYLIPSQCGCFFLLLFYMNCGLLEALGHSGVYAITQIVAFCLNMLCFDPLFLVAFKTPIWGASLSTIISNAIPGIFITVIVFSGKLEVKPNWRMFFRKFDGETFDGLKSAIADLIEAVSLDLPLVLMQKYLDSAAAAAGALTACLGVWSIISRLEQLISCVSNGIGEGLLPLASYAYGAGDFKRLFWLMIHSLWVMGAWAGTISLILIIFPKEICKIWSSDPDFLEWGEKMIRIYAYSGVLTAVDYAIPIILMAMKHPGLASLVSIFALLLPQPIFSTILYYTKKDDPARIIWTFDISDLFSLVIGGLFMIKPMHTMYKKIKKKNEENERLQDALIDKRKSQKYITLKSLPKI</sequence>
<dbReference type="PANTHER" id="PTHR43549:SF2">
    <property type="entry name" value="MULTIDRUG RESISTANCE PROTEIN NORM-RELATED"/>
    <property type="match status" value="1"/>
</dbReference>
<evidence type="ECO:0000256" key="3">
    <source>
        <dbReference type="ARBA" id="ARBA00022448"/>
    </source>
</evidence>
<comment type="similarity">
    <text evidence="2">Belongs to the multi antimicrobial extrusion (MATE) (TC 2.A.66.1) family.</text>
</comment>
<keyword evidence="7 9" id="KW-0472">Membrane</keyword>
<keyword evidence="4" id="KW-1003">Cell membrane</keyword>
<dbReference type="GO" id="GO:0042910">
    <property type="term" value="F:xenobiotic transmembrane transporter activity"/>
    <property type="evidence" value="ECO:0007669"/>
    <property type="project" value="InterPro"/>
</dbReference>
<name>A0A1J4KW26_9EUKA</name>
<feature type="coiled-coil region" evidence="8">
    <location>
        <begin position="559"/>
        <end position="586"/>
    </location>
</feature>
<feature type="transmembrane region" description="Helical" evidence="9">
    <location>
        <begin position="505"/>
        <end position="528"/>
    </location>
</feature>
<dbReference type="VEuPathDB" id="TrichDB:TRFO_42489"/>
<evidence type="ECO:0000313" key="11">
    <source>
        <dbReference type="Proteomes" id="UP000179807"/>
    </source>
</evidence>
<evidence type="ECO:0000256" key="8">
    <source>
        <dbReference type="SAM" id="Coils"/>
    </source>
</evidence>
<dbReference type="Pfam" id="PF01554">
    <property type="entry name" value="MatE"/>
    <property type="match status" value="2"/>
</dbReference>
<dbReference type="GO" id="GO:0015297">
    <property type="term" value="F:antiporter activity"/>
    <property type="evidence" value="ECO:0007669"/>
    <property type="project" value="InterPro"/>
</dbReference>
<feature type="transmembrane region" description="Helical" evidence="9">
    <location>
        <begin position="312"/>
        <end position="333"/>
    </location>
</feature>
<evidence type="ECO:0000256" key="5">
    <source>
        <dbReference type="ARBA" id="ARBA00022692"/>
    </source>
</evidence>
<keyword evidence="6 9" id="KW-1133">Transmembrane helix</keyword>
<keyword evidence="5 9" id="KW-0812">Transmembrane</keyword>
<evidence type="ECO:0000256" key="9">
    <source>
        <dbReference type="SAM" id="Phobius"/>
    </source>
</evidence>
<protein>
    <submittedName>
        <fullName evidence="10">MatE family protein</fullName>
    </submittedName>
</protein>
<feature type="transmembrane region" description="Helical" evidence="9">
    <location>
        <begin position="479"/>
        <end position="498"/>
    </location>
</feature>
<dbReference type="CDD" id="cd12082">
    <property type="entry name" value="MATE_like"/>
    <property type="match status" value="1"/>
</dbReference>
<comment type="subcellular location">
    <subcellularLocation>
        <location evidence="1">Cell membrane</location>
        <topology evidence="1">Multi-pass membrane protein</topology>
    </subcellularLocation>
</comment>
<evidence type="ECO:0000256" key="7">
    <source>
        <dbReference type="ARBA" id="ARBA00023136"/>
    </source>
</evidence>
<dbReference type="GeneID" id="94849040"/>
<evidence type="ECO:0000256" key="2">
    <source>
        <dbReference type="ARBA" id="ARBA00010199"/>
    </source>
</evidence>
<feature type="transmembrane region" description="Helical" evidence="9">
    <location>
        <begin position="534"/>
        <end position="556"/>
    </location>
</feature>
<dbReference type="Proteomes" id="UP000179807">
    <property type="component" value="Unassembled WGS sequence"/>
</dbReference>
<comment type="caution">
    <text evidence="10">The sequence shown here is derived from an EMBL/GenBank/DDBJ whole genome shotgun (WGS) entry which is preliminary data.</text>
</comment>
<dbReference type="PANTHER" id="PTHR43549">
    <property type="entry name" value="MULTIDRUG RESISTANCE PROTEIN YPNP-RELATED"/>
    <property type="match status" value="1"/>
</dbReference>
<dbReference type="AlphaFoldDB" id="A0A1J4KW26"/>
<dbReference type="RefSeq" id="XP_068368571.1">
    <property type="nucleotide sequence ID" value="XM_068514336.1"/>
</dbReference>
<dbReference type="InterPro" id="IPR052031">
    <property type="entry name" value="Membrane_Transporter-Flippase"/>
</dbReference>
<dbReference type="InterPro" id="IPR002528">
    <property type="entry name" value="MATE_fam"/>
</dbReference>
<feature type="transmembrane region" description="Helical" evidence="9">
    <location>
        <begin position="430"/>
        <end position="455"/>
    </location>
</feature>
<gene>
    <name evidence="10" type="ORF">TRFO_42489</name>
</gene>
<feature type="transmembrane region" description="Helical" evidence="9">
    <location>
        <begin position="127"/>
        <end position="152"/>
    </location>
</feature>
<accession>A0A1J4KW26</accession>
<evidence type="ECO:0000313" key="10">
    <source>
        <dbReference type="EMBL" id="OHT15435.1"/>
    </source>
</evidence>
<feature type="transmembrane region" description="Helical" evidence="9">
    <location>
        <begin position="244"/>
        <end position="263"/>
    </location>
</feature>
<evidence type="ECO:0000256" key="1">
    <source>
        <dbReference type="ARBA" id="ARBA00004651"/>
    </source>
</evidence>
<keyword evidence="11" id="KW-1185">Reference proteome</keyword>
<reference evidence="10" key="1">
    <citation type="submission" date="2016-10" db="EMBL/GenBank/DDBJ databases">
        <authorList>
            <person name="Benchimol M."/>
            <person name="Almeida L.G."/>
            <person name="Vasconcelos A.T."/>
            <person name="Perreira-Neves A."/>
            <person name="Rosa I.A."/>
            <person name="Tasca T."/>
            <person name="Bogo M.R."/>
            <person name="de Souza W."/>
        </authorList>
    </citation>
    <scope>NUCLEOTIDE SEQUENCE [LARGE SCALE GENOMIC DNA]</scope>
    <source>
        <strain evidence="10">K</strain>
    </source>
</reference>
<keyword evidence="3" id="KW-0813">Transport</keyword>
<feature type="transmembrane region" description="Helical" evidence="9">
    <location>
        <begin position="375"/>
        <end position="395"/>
    </location>
</feature>
<feature type="transmembrane region" description="Helical" evidence="9">
    <location>
        <begin position="205"/>
        <end position="224"/>
    </location>
</feature>
<proteinExistence type="inferred from homology"/>